<keyword evidence="1" id="KW-0175">Coiled coil</keyword>
<dbReference type="CDD" id="cd00085">
    <property type="entry name" value="HNHc"/>
    <property type="match status" value="1"/>
</dbReference>
<evidence type="ECO:0000256" key="1">
    <source>
        <dbReference type="SAM" id="Coils"/>
    </source>
</evidence>
<evidence type="ECO:0000313" key="5">
    <source>
        <dbReference type="Proteomes" id="UP001231124"/>
    </source>
</evidence>
<comment type="caution">
    <text evidence="4">The sequence shown here is derived from an EMBL/GenBank/DDBJ whole genome shotgun (WGS) entry which is preliminary data.</text>
</comment>
<feature type="compositionally biased region" description="Basic and acidic residues" evidence="2">
    <location>
        <begin position="116"/>
        <end position="146"/>
    </location>
</feature>
<dbReference type="InterPro" id="IPR003615">
    <property type="entry name" value="HNH_nuc"/>
</dbReference>
<dbReference type="SMART" id="SM00507">
    <property type="entry name" value="HNHc"/>
    <property type="match status" value="1"/>
</dbReference>
<evidence type="ECO:0000256" key="2">
    <source>
        <dbReference type="SAM" id="MobiDB-lite"/>
    </source>
</evidence>
<keyword evidence="5" id="KW-1185">Reference proteome</keyword>
<evidence type="ECO:0000313" key="4">
    <source>
        <dbReference type="EMBL" id="MDQ0447819.1"/>
    </source>
</evidence>
<feature type="region of interest" description="Disordered" evidence="2">
    <location>
        <begin position="103"/>
        <end position="148"/>
    </location>
</feature>
<sequence>MAYVVREDVGTTPRRSLSGHSRLKVWERSGGVCVICGHPIDGVRDRWIVEHIRALELGGADEFDNMGPAHEACGRIKTQNDHAAAAQAKRRKIRHLGAEAVTHPIPGSRESKLKRKVDGTVVRRDDSRQHGHETYGKISGERDSPDRSAYQSAYAAESPTRQCLASAQLADADEGDKMISIANSKAAAQTDLLISSFERTSDLAELLPNVPAHLAFVFEKAPEPSAEAEAHYDTFRRAFLQELKPRTMIEAIWTKDVLTYTWEAHQLRVYRDHILKQAEVEAVCDLIEPSLRDGDPMGLRAFEEPSVNAQAVAWQTGQEGERAARVDAILAERGLTADSVRAHAFFKRLPTMDALNQMIQTAEQRRDGFLRELDRKRSSYANKLRAVTDDVIDLDAERVS</sequence>
<name>A0ABU0HZP1_9HYPH</name>
<proteinExistence type="predicted"/>
<dbReference type="Proteomes" id="UP001231124">
    <property type="component" value="Unassembled WGS sequence"/>
</dbReference>
<dbReference type="Pfam" id="PF01844">
    <property type="entry name" value="HNH"/>
    <property type="match status" value="1"/>
</dbReference>
<accession>A0ABU0HZP1</accession>
<feature type="coiled-coil region" evidence="1">
    <location>
        <begin position="352"/>
        <end position="390"/>
    </location>
</feature>
<dbReference type="RefSeq" id="WP_238203045.1">
    <property type="nucleotide sequence ID" value="NZ_BPQE01000011.1"/>
</dbReference>
<reference evidence="4 5" key="1">
    <citation type="submission" date="2023-07" db="EMBL/GenBank/DDBJ databases">
        <title>Genomic Encyclopedia of Type Strains, Phase IV (KMG-IV): sequencing the most valuable type-strain genomes for metagenomic binning, comparative biology and taxonomic classification.</title>
        <authorList>
            <person name="Goeker M."/>
        </authorList>
    </citation>
    <scope>NUCLEOTIDE SEQUENCE [LARGE SCALE GENOMIC DNA]</scope>
    <source>
        <strain evidence="4 5">DSM 19013</strain>
    </source>
</reference>
<dbReference type="Gene3D" id="1.10.30.50">
    <property type="match status" value="1"/>
</dbReference>
<protein>
    <recommendedName>
        <fullName evidence="3">HNH nuclease domain-containing protein</fullName>
    </recommendedName>
</protein>
<feature type="domain" description="HNH nuclease" evidence="3">
    <location>
        <begin position="20"/>
        <end position="75"/>
    </location>
</feature>
<dbReference type="InterPro" id="IPR002711">
    <property type="entry name" value="HNH"/>
</dbReference>
<dbReference type="EMBL" id="JAUSVP010000005">
    <property type="protein sequence ID" value="MDQ0447819.1"/>
    <property type="molecule type" value="Genomic_DNA"/>
</dbReference>
<evidence type="ECO:0000259" key="3">
    <source>
        <dbReference type="SMART" id="SM00507"/>
    </source>
</evidence>
<gene>
    <name evidence="4" type="ORF">QO012_002319</name>
</gene>
<organism evidence="4 5">
    <name type="scientific">Methylobacterium aerolatum</name>
    <dbReference type="NCBI Taxonomy" id="418708"/>
    <lineage>
        <taxon>Bacteria</taxon>
        <taxon>Pseudomonadati</taxon>
        <taxon>Pseudomonadota</taxon>
        <taxon>Alphaproteobacteria</taxon>
        <taxon>Hyphomicrobiales</taxon>
        <taxon>Methylobacteriaceae</taxon>
        <taxon>Methylobacterium</taxon>
    </lineage>
</organism>